<evidence type="ECO:0000313" key="2">
    <source>
        <dbReference type="Proteomes" id="UP000004471"/>
    </source>
</evidence>
<sequence length="147" mass="16681">MLRGWNRGNTLFSKTKRWTLKVVANTWIVFVVTVNLIRERNINLCTLKSTIGVLKALLAVLTANLEFHYRGNVKTVAVLGSHTKTDNRVSLITFAALKYVLNKTFCNFHNIDLSNNSVKRTFARFTICPCGRFQIRVTSKSKKCTLG</sequence>
<gene>
    <name evidence="1" type="ORF">PSYJA_08228</name>
</gene>
<dbReference type="AlphaFoldDB" id="F3FFG7"/>
<dbReference type="EMBL" id="AEAH01000360">
    <property type="protein sequence ID" value="EGH28953.1"/>
    <property type="molecule type" value="Genomic_DNA"/>
</dbReference>
<evidence type="ECO:0000313" key="1">
    <source>
        <dbReference type="EMBL" id="EGH28953.1"/>
    </source>
</evidence>
<reference evidence="1 2" key="1">
    <citation type="journal article" date="2011" name="PLoS Pathog.">
        <title>Dynamic evolution of pathogenicity revealed by sequencing and comparative genomics of 19 Pseudomonas syringae isolates.</title>
        <authorList>
            <person name="Baltrus D.A."/>
            <person name="Nishimura M.T."/>
            <person name="Romanchuk A."/>
            <person name="Chang J.H."/>
            <person name="Mukhtar M.S."/>
            <person name="Cherkis K."/>
            <person name="Roach J."/>
            <person name="Grant S.R."/>
            <person name="Jones C.D."/>
            <person name="Dangl J.L."/>
        </authorList>
    </citation>
    <scope>NUCLEOTIDE SEQUENCE [LARGE SCALE GENOMIC DNA]</scope>
    <source>
        <strain evidence="2">M301072PT</strain>
    </source>
</reference>
<name>F3FFG7_PSESX</name>
<comment type="caution">
    <text evidence="1">The sequence shown here is derived from an EMBL/GenBank/DDBJ whole genome shotgun (WGS) entry which is preliminary data.</text>
</comment>
<dbReference type="HOGENOM" id="CLU_1766445_0_0_6"/>
<protein>
    <submittedName>
        <fullName evidence="1">Uncharacterized protein</fullName>
    </submittedName>
</protein>
<proteinExistence type="predicted"/>
<dbReference type="Proteomes" id="UP000004471">
    <property type="component" value="Unassembled WGS sequence"/>
</dbReference>
<organism evidence="1 2">
    <name type="scientific">Pseudomonas syringae pv. japonica str. M301072</name>
    <dbReference type="NCBI Taxonomy" id="629262"/>
    <lineage>
        <taxon>Bacteria</taxon>
        <taxon>Pseudomonadati</taxon>
        <taxon>Pseudomonadota</taxon>
        <taxon>Gammaproteobacteria</taxon>
        <taxon>Pseudomonadales</taxon>
        <taxon>Pseudomonadaceae</taxon>
        <taxon>Pseudomonas</taxon>
        <taxon>Pseudomonas syringae</taxon>
    </lineage>
</organism>
<accession>F3FFG7</accession>